<dbReference type="RefSeq" id="WP_343873329.1">
    <property type="nucleotide sequence ID" value="NZ_BAAAIX010000015.1"/>
</dbReference>
<name>A0ABW4RY07_9ACTN</name>
<feature type="compositionally biased region" description="Pro residues" evidence="1">
    <location>
        <begin position="201"/>
        <end position="216"/>
    </location>
</feature>
<dbReference type="Gene3D" id="2.60.40.10">
    <property type="entry name" value="Immunoglobulins"/>
    <property type="match status" value="1"/>
</dbReference>
<protein>
    <submittedName>
        <fullName evidence="3">Uncharacterized protein</fullName>
    </submittedName>
</protein>
<keyword evidence="4" id="KW-1185">Reference proteome</keyword>
<proteinExistence type="predicted"/>
<reference evidence="4" key="1">
    <citation type="journal article" date="2019" name="Int. J. Syst. Evol. Microbiol.">
        <title>The Global Catalogue of Microorganisms (GCM) 10K type strain sequencing project: providing services to taxonomists for standard genome sequencing and annotation.</title>
        <authorList>
            <consortium name="The Broad Institute Genomics Platform"/>
            <consortium name="The Broad Institute Genome Sequencing Center for Infectious Disease"/>
            <person name="Wu L."/>
            <person name="Ma J."/>
        </authorList>
    </citation>
    <scope>NUCLEOTIDE SEQUENCE [LARGE SCALE GENOMIC DNA]</scope>
    <source>
        <strain evidence="4">CAIM 431</strain>
    </source>
</reference>
<dbReference type="Proteomes" id="UP001597326">
    <property type="component" value="Unassembled WGS sequence"/>
</dbReference>
<feature type="chain" id="PRO_5045536801" evidence="2">
    <location>
        <begin position="32"/>
        <end position="262"/>
    </location>
</feature>
<evidence type="ECO:0000313" key="3">
    <source>
        <dbReference type="EMBL" id="MFD1890313.1"/>
    </source>
</evidence>
<dbReference type="InterPro" id="IPR006311">
    <property type="entry name" value="TAT_signal"/>
</dbReference>
<organism evidence="3 4">
    <name type="scientific">Luteococcus peritonei</name>
    <dbReference type="NCBI Taxonomy" id="88874"/>
    <lineage>
        <taxon>Bacteria</taxon>
        <taxon>Bacillati</taxon>
        <taxon>Actinomycetota</taxon>
        <taxon>Actinomycetes</taxon>
        <taxon>Propionibacteriales</taxon>
        <taxon>Propionibacteriaceae</taxon>
        <taxon>Luteococcus</taxon>
    </lineage>
</organism>
<accession>A0ABW4RY07</accession>
<feature type="signal peptide" evidence="2">
    <location>
        <begin position="1"/>
        <end position="31"/>
    </location>
</feature>
<evidence type="ECO:0000256" key="1">
    <source>
        <dbReference type="SAM" id="MobiDB-lite"/>
    </source>
</evidence>
<dbReference type="InterPro" id="IPR013783">
    <property type="entry name" value="Ig-like_fold"/>
</dbReference>
<dbReference type="PROSITE" id="PS51318">
    <property type="entry name" value="TAT"/>
    <property type="match status" value="1"/>
</dbReference>
<feature type="region of interest" description="Disordered" evidence="1">
    <location>
        <begin position="192"/>
        <end position="262"/>
    </location>
</feature>
<evidence type="ECO:0000256" key="2">
    <source>
        <dbReference type="SAM" id="SignalP"/>
    </source>
</evidence>
<evidence type="ECO:0000313" key="4">
    <source>
        <dbReference type="Proteomes" id="UP001597326"/>
    </source>
</evidence>
<dbReference type="EMBL" id="JBHUFZ010000018">
    <property type="protein sequence ID" value="MFD1890313.1"/>
    <property type="molecule type" value="Genomic_DNA"/>
</dbReference>
<sequence length="262" mass="26652">MTISKRIAAGLTAAALASTGLALGLAPSAHAQEGGGVPCYVNASIIKTDAAKTPLVGATVTFTGSASSRFAQGLTETQLQSMRTAVNAVAMWDNGAGAASGVAEPTADEVALAEQFKGLPTSLTLTSGSDGSFSAFSMVDSEAMYNSGECTPALMTVKAAEVEAPQGYVLDETVKTFAPTMGEFTIEKAVSGSIVNEKAPEPTPSKPVETPKPTPTPSKQVETPAPTPTVSVSEPVETPKPTPTVSKPVEQKRPTELPATGV</sequence>
<gene>
    <name evidence="3" type="ORF">ACFSCS_08980</name>
</gene>
<keyword evidence="2" id="KW-0732">Signal</keyword>
<comment type="caution">
    <text evidence="3">The sequence shown here is derived from an EMBL/GenBank/DDBJ whole genome shotgun (WGS) entry which is preliminary data.</text>
</comment>